<evidence type="ECO:0000256" key="8">
    <source>
        <dbReference type="ARBA" id="ARBA00023136"/>
    </source>
</evidence>
<feature type="transmembrane region" description="Helical" evidence="9">
    <location>
        <begin position="106"/>
        <end position="127"/>
    </location>
</feature>
<dbReference type="PANTHER" id="PTHR30425:SF1">
    <property type="entry name" value="PHOSPHATE TRANSPORT SYSTEM PERMEASE PROTEIN PSTC"/>
    <property type="match status" value="1"/>
</dbReference>
<dbReference type="Proteomes" id="UP000284751">
    <property type="component" value="Unassembled WGS sequence"/>
</dbReference>
<evidence type="ECO:0000256" key="1">
    <source>
        <dbReference type="ARBA" id="ARBA00004651"/>
    </source>
</evidence>
<protein>
    <recommendedName>
        <fullName evidence="10">Phosphate transport system permease protein</fullName>
    </recommendedName>
</protein>
<dbReference type="Pfam" id="PF00528">
    <property type="entry name" value="BPD_transp_1"/>
    <property type="match status" value="1"/>
</dbReference>
<evidence type="ECO:0000256" key="10">
    <source>
        <dbReference type="RuleBase" id="RU363054"/>
    </source>
</evidence>
<keyword evidence="8 9" id="KW-0472">Membrane</keyword>
<dbReference type="EMBL" id="QRTC01000042">
    <property type="protein sequence ID" value="RGQ38166.1"/>
    <property type="molecule type" value="Genomic_DNA"/>
</dbReference>
<keyword evidence="5 10" id="KW-0592">Phosphate transport</keyword>
<dbReference type="NCBIfam" id="TIGR02138">
    <property type="entry name" value="phosphate_pstC"/>
    <property type="match status" value="1"/>
</dbReference>
<evidence type="ECO:0000256" key="2">
    <source>
        <dbReference type="ARBA" id="ARBA00007069"/>
    </source>
</evidence>
<evidence type="ECO:0000256" key="9">
    <source>
        <dbReference type="RuleBase" id="RU363032"/>
    </source>
</evidence>
<organism evidence="12 13">
    <name type="scientific">[Clostridium] leptum</name>
    <dbReference type="NCBI Taxonomy" id="1535"/>
    <lineage>
        <taxon>Bacteria</taxon>
        <taxon>Bacillati</taxon>
        <taxon>Bacillota</taxon>
        <taxon>Clostridia</taxon>
        <taxon>Eubacteriales</taxon>
        <taxon>Oscillospiraceae</taxon>
        <taxon>Oscillospiraceae incertae sedis</taxon>
    </lineage>
</organism>
<dbReference type="SUPFAM" id="SSF161098">
    <property type="entry name" value="MetI-like"/>
    <property type="match status" value="1"/>
</dbReference>
<evidence type="ECO:0000259" key="11">
    <source>
        <dbReference type="PROSITE" id="PS50928"/>
    </source>
</evidence>
<proteinExistence type="inferred from homology"/>
<comment type="function">
    <text evidence="10">Part of the binding-protein-dependent transport system for phosphate; probably responsible for the translocation of the substrate across the membrane.</text>
</comment>
<evidence type="ECO:0000313" key="12">
    <source>
        <dbReference type="EMBL" id="RGQ38166.1"/>
    </source>
</evidence>
<dbReference type="Gene3D" id="1.10.3720.10">
    <property type="entry name" value="MetI-like"/>
    <property type="match status" value="1"/>
</dbReference>
<feature type="transmembrane region" description="Helical" evidence="9">
    <location>
        <begin position="68"/>
        <end position="94"/>
    </location>
</feature>
<comment type="similarity">
    <text evidence="2 10">Belongs to the binding-protein-dependent transport system permease family. CysTW subfamily.</text>
</comment>
<dbReference type="InterPro" id="IPR000515">
    <property type="entry name" value="MetI-like"/>
</dbReference>
<feature type="domain" description="ABC transmembrane type-1" evidence="11">
    <location>
        <begin position="224"/>
        <end position="433"/>
    </location>
</feature>
<gene>
    <name evidence="12" type="primary">pstC</name>
    <name evidence="12" type="ORF">DWY99_10175</name>
</gene>
<comment type="caution">
    <text evidence="10">Lacks conserved residue(s) required for the propagation of feature annotation.</text>
</comment>
<dbReference type="PROSITE" id="PS50928">
    <property type="entry name" value="ABC_TM1"/>
    <property type="match status" value="1"/>
</dbReference>
<dbReference type="GO" id="GO:0005315">
    <property type="term" value="F:phosphate transmembrane transporter activity"/>
    <property type="evidence" value="ECO:0007669"/>
    <property type="project" value="InterPro"/>
</dbReference>
<evidence type="ECO:0000313" key="13">
    <source>
        <dbReference type="Proteomes" id="UP000284751"/>
    </source>
</evidence>
<keyword evidence="3 9" id="KW-0813">Transport</keyword>
<accession>A0A412AW16</accession>
<feature type="transmembrane region" description="Helical" evidence="9">
    <location>
        <begin position="139"/>
        <end position="159"/>
    </location>
</feature>
<keyword evidence="6 9" id="KW-0812">Transmembrane</keyword>
<sequence>METTMKDDAHLKRERQKRKLKVIFAVAMGIVPIATFFLPYVNYTFKDSTFVLSAYQILTSPGIRFQGYLISIPLLSKIAVLCGAVLALTGGALLLLKKPGLAGTGFVLSAATPLIVLMTSSSIQTAVTSLGVSNIIISYQWPFLLTLILGLAAGVLAIWTKGGEKLAESIFRIFACVSVGSVVIITVYMIVSGAPAIAEIGLGNFLFGTEWEPKSGVYGILPLILSSVAGTVGAVIIGVPIGILTAVFLSETAPKWVASVVRPAVQLLAGIPSVVYGFFGMLIIVPAIRSMFPGQTIGDSLLAVILILAIMVLPTIVSVSETSLRAVPVSYREASLALGTTPVKTIFKVTVPAAKSGILAGVILGVGRAIGETMAVIMVAGNVVQMPSILGTVRLMTTGIVIEMSYSSGLHRQALFAIGLVLFVFIMIVNIAFTYISRKGVQMERD</sequence>
<keyword evidence="4 10" id="KW-1003">Cell membrane</keyword>
<dbReference type="InterPro" id="IPR051124">
    <property type="entry name" value="Phosphate_Transport_Permease"/>
</dbReference>
<dbReference type="GO" id="GO:0005886">
    <property type="term" value="C:plasma membrane"/>
    <property type="evidence" value="ECO:0007669"/>
    <property type="project" value="UniProtKB-SubCell"/>
</dbReference>
<feature type="transmembrane region" description="Helical" evidence="9">
    <location>
        <begin position="217"/>
        <end position="247"/>
    </location>
</feature>
<feature type="transmembrane region" description="Helical" evidence="9">
    <location>
        <begin position="414"/>
        <end position="436"/>
    </location>
</feature>
<evidence type="ECO:0000256" key="3">
    <source>
        <dbReference type="ARBA" id="ARBA00022448"/>
    </source>
</evidence>
<feature type="transmembrane region" description="Helical" evidence="9">
    <location>
        <begin position="300"/>
        <end position="319"/>
    </location>
</feature>
<dbReference type="GO" id="GO:0006817">
    <property type="term" value="P:phosphate ion transport"/>
    <property type="evidence" value="ECO:0007669"/>
    <property type="project" value="UniProtKB-KW"/>
</dbReference>
<evidence type="ECO:0000256" key="7">
    <source>
        <dbReference type="ARBA" id="ARBA00022989"/>
    </source>
</evidence>
<evidence type="ECO:0000256" key="4">
    <source>
        <dbReference type="ARBA" id="ARBA00022475"/>
    </source>
</evidence>
<dbReference type="InterPro" id="IPR011864">
    <property type="entry name" value="Phosphate_PstC"/>
</dbReference>
<feature type="transmembrane region" description="Helical" evidence="9">
    <location>
        <begin position="20"/>
        <end position="41"/>
    </location>
</feature>
<dbReference type="PANTHER" id="PTHR30425">
    <property type="entry name" value="PHOSPHATE TRANSPORT SYSTEM PERMEASE PROTEIN PST"/>
    <property type="match status" value="1"/>
</dbReference>
<dbReference type="InterPro" id="IPR035906">
    <property type="entry name" value="MetI-like_sf"/>
</dbReference>
<evidence type="ECO:0000256" key="6">
    <source>
        <dbReference type="ARBA" id="ARBA00022692"/>
    </source>
</evidence>
<evidence type="ECO:0000256" key="5">
    <source>
        <dbReference type="ARBA" id="ARBA00022592"/>
    </source>
</evidence>
<feature type="transmembrane region" description="Helical" evidence="9">
    <location>
        <begin position="171"/>
        <end position="197"/>
    </location>
</feature>
<feature type="transmembrane region" description="Helical" evidence="9">
    <location>
        <begin position="267"/>
        <end position="288"/>
    </location>
</feature>
<name>A0A412AW16_9FIRM</name>
<dbReference type="CDD" id="cd06261">
    <property type="entry name" value="TM_PBP2"/>
    <property type="match status" value="1"/>
</dbReference>
<dbReference type="AlphaFoldDB" id="A0A412AW16"/>
<comment type="caution">
    <text evidence="12">The sequence shown here is derived from an EMBL/GenBank/DDBJ whole genome shotgun (WGS) entry which is preliminary data.</text>
</comment>
<comment type="subcellular location">
    <subcellularLocation>
        <location evidence="1 9">Cell membrane</location>
        <topology evidence="1 9">Multi-pass membrane protein</topology>
    </subcellularLocation>
</comment>
<reference evidence="12 13" key="1">
    <citation type="submission" date="2018-08" db="EMBL/GenBank/DDBJ databases">
        <title>A genome reference for cultivated species of the human gut microbiota.</title>
        <authorList>
            <person name="Zou Y."/>
            <person name="Xue W."/>
            <person name="Luo G."/>
        </authorList>
    </citation>
    <scope>NUCLEOTIDE SEQUENCE [LARGE SCALE GENOMIC DNA]</scope>
    <source>
        <strain evidence="12 13">AF28-26</strain>
    </source>
</reference>
<keyword evidence="7 9" id="KW-1133">Transmembrane helix</keyword>